<comment type="cofactor">
    <cofactor evidence="2">
        <name>Mg(2+)</name>
        <dbReference type="ChEBI" id="CHEBI:18420"/>
    </cofactor>
</comment>
<dbReference type="PROSITE" id="PS00710">
    <property type="entry name" value="PGM_PMM"/>
    <property type="match status" value="1"/>
</dbReference>
<evidence type="ECO:0000256" key="4">
    <source>
        <dbReference type="ARBA" id="ARBA00010231"/>
    </source>
</evidence>
<dbReference type="InterPro" id="IPR005846">
    <property type="entry name" value="A-D-PHexomutase_a/b/a-III"/>
</dbReference>
<feature type="region of interest" description="Disordered" evidence="10">
    <location>
        <begin position="339"/>
        <end position="385"/>
    </location>
</feature>
<dbReference type="PANTHER" id="PTHR43771:SF2">
    <property type="entry name" value="PHOSPHOMANNOMUTASE_PHOSPHOGLUCOMUTASE"/>
    <property type="match status" value="1"/>
</dbReference>
<evidence type="ECO:0000259" key="12">
    <source>
        <dbReference type="Pfam" id="PF00408"/>
    </source>
</evidence>
<evidence type="ECO:0000256" key="2">
    <source>
        <dbReference type="ARBA" id="ARBA00001946"/>
    </source>
</evidence>
<dbReference type="GO" id="GO:0004615">
    <property type="term" value="F:phosphomannomutase activity"/>
    <property type="evidence" value="ECO:0007669"/>
    <property type="project" value="UniProtKB-EC"/>
</dbReference>
<keyword evidence="11" id="KW-0472">Membrane</keyword>
<dbReference type="AlphaFoldDB" id="A0A4R8J1R3"/>
<evidence type="ECO:0000256" key="8">
    <source>
        <dbReference type="ARBA" id="ARBA00022842"/>
    </source>
</evidence>
<organism evidence="16 17">
    <name type="scientific">Thiohalophilus thiocyanatoxydans</name>
    <dbReference type="NCBI Taxonomy" id="381308"/>
    <lineage>
        <taxon>Bacteria</taxon>
        <taxon>Pseudomonadati</taxon>
        <taxon>Pseudomonadota</taxon>
        <taxon>Gammaproteobacteria</taxon>
        <taxon>Thiohalomonadales</taxon>
        <taxon>Thiohalophilaceae</taxon>
        <taxon>Thiohalophilus</taxon>
    </lineage>
</organism>
<dbReference type="GO" id="GO:0005975">
    <property type="term" value="P:carbohydrate metabolic process"/>
    <property type="evidence" value="ECO:0007669"/>
    <property type="project" value="InterPro"/>
</dbReference>
<feature type="domain" description="Alpha-D-phosphohexomutase C-terminal" evidence="12">
    <location>
        <begin position="774"/>
        <end position="826"/>
    </location>
</feature>
<evidence type="ECO:0000313" key="17">
    <source>
        <dbReference type="Proteomes" id="UP000294914"/>
    </source>
</evidence>
<evidence type="ECO:0000256" key="7">
    <source>
        <dbReference type="ARBA" id="ARBA00022723"/>
    </source>
</evidence>
<dbReference type="InterPro" id="IPR016066">
    <property type="entry name" value="A-D-PHexomutase_CS"/>
</dbReference>
<dbReference type="Proteomes" id="UP000294914">
    <property type="component" value="Unassembled WGS sequence"/>
</dbReference>
<evidence type="ECO:0000256" key="10">
    <source>
        <dbReference type="SAM" id="MobiDB-lite"/>
    </source>
</evidence>
<dbReference type="SUPFAM" id="SSF53738">
    <property type="entry name" value="Phosphoglucomutase, first 3 domains"/>
    <property type="match status" value="3"/>
</dbReference>
<dbReference type="Pfam" id="PF00408">
    <property type="entry name" value="PGM_PMM_IV"/>
    <property type="match status" value="1"/>
</dbReference>
<evidence type="ECO:0000259" key="15">
    <source>
        <dbReference type="Pfam" id="PF02880"/>
    </source>
</evidence>
<evidence type="ECO:0000256" key="11">
    <source>
        <dbReference type="SAM" id="Phobius"/>
    </source>
</evidence>
<feature type="compositionally biased region" description="Basic and acidic residues" evidence="10">
    <location>
        <begin position="353"/>
        <end position="367"/>
    </location>
</feature>
<keyword evidence="9" id="KW-0413">Isomerase</keyword>
<evidence type="ECO:0000256" key="1">
    <source>
        <dbReference type="ARBA" id="ARBA00000586"/>
    </source>
</evidence>
<protein>
    <recommendedName>
        <fullName evidence="5">phosphomannomutase</fullName>
        <ecNumber evidence="5">5.4.2.8</ecNumber>
    </recommendedName>
</protein>
<evidence type="ECO:0000313" key="16">
    <source>
        <dbReference type="EMBL" id="TDY04129.1"/>
    </source>
</evidence>
<comment type="similarity">
    <text evidence="4">Belongs to the phosphohexose mutase family.</text>
</comment>
<dbReference type="InterPro" id="IPR005841">
    <property type="entry name" value="Alpha-D-phosphohexomutase_SF"/>
</dbReference>
<keyword evidence="11" id="KW-1133">Transmembrane helix</keyword>
<dbReference type="Pfam" id="PF02879">
    <property type="entry name" value="PGM_PMM_II"/>
    <property type="match status" value="1"/>
</dbReference>
<keyword evidence="8" id="KW-0460">Magnesium</keyword>
<keyword evidence="6" id="KW-0597">Phosphoprotein</keyword>
<dbReference type="InterPro" id="IPR005845">
    <property type="entry name" value="A-D-PHexomutase_a/b/a-II"/>
</dbReference>
<dbReference type="OrthoDB" id="9803322at2"/>
<dbReference type="Gene3D" id="3.40.120.10">
    <property type="entry name" value="Alpha-D-Glucose-1,6-Bisphosphate, subunit A, domain 3"/>
    <property type="match status" value="3"/>
</dbReference>
<dbReference type="CDD" id="cd03089">
    <property type="entry name" value="PMM_PGM"/>
    <property type="match status" value="1"/>
</dbReference>
<evidence type="ECO:0000259" key="13">
    <source>
        <dbReference type="Pfam" id="PF02878"/>
    </source>
</evidence>
<dbReference type="PRINTS" id="PR00509">
    <property type="entry name" value="PGMPMM"/>
</dbReference>
<dbReference type="InterPro" id="IPR005844">
    <property type="entry name" value="A-D-PHexomutase_a/b/a-I"/>
</dbReference>
<feature type="transmembrane region" description="Helical" evidence="11">
    <location>
        <begin position="268"/>
        <end position="287"/>
    </location>
</feature>
<evidence type="ECO:0000256" key="9">
    <source>
        <dbReference type="ARBA" id="ARBA00023235"/>
    </source>
</evidence>
<keyword evidence="17" id="KW-1185">Reference proteome</keyword>
<evidence type="ECO:0000256" key="5">
    <source>
        <dbReference type="ARBA" id="ARBA00012730"/>
    </source>
</evidence>
<dbReference type="InterPro" id="IPR036900">
    <property type="entry name" value="A-D-PHexomutase_C_sf"/>
</dbReference>
<accession>A0A4R8J1R3</accession>
<feature type="transmembrane region" description="Helical" evidence="11">
    <location>
        <begin position="21"/>
        <end position="44"/>
    </location>
</feature>
<comment type="catalytic activity">
    <reaction evidence="1">
        <text>alpha-D-mannose 1-phosphate = D-mannose 6-phosphate</text>
        <dbReference type="Rhea" id="RHEA:11140"/>
        <dbReference type="ChEBI" id="CHEBI:58409"/>
        <dbReference type="ChEBI" id="CHEBI:58735"/>
        <dbReference type="EC" id="5.4.2.8"/>
    </reaction>
</comment>
<evidence type="ECO:0000259" key="14">
    <source>
        <dbReference type="Pfam" id="PF02879"/>
    </source>
</evidence>
<feature type="domain" description="Alpha-D-phosphohexomutase alpha/beta/alpha" evidence="14">
    <location>
        <begin position="534"/>
        <end position="631"/>
    </location>
</feature>
<evidence type="ECO:0000256" key="6">
    <source>
        <dbReference type="ARBA" id="ARBA00022553"/>
    </source>
</evidence>
<feature type="domain" description="Alpha-D-phosphohexomutase alpha/beta/alpha" evidence="13">
    <location>
        <begin position="388"/>
        <end position="519"/>
    </location>
</feature>
<dbReference type="GO" id="GO:0000287">
    <property type="term" value="F:magnesium ion binding"/>
    <property type="evidence" value="ECO:0007669"/>
    <property type="project" value="InterPro"/>
</dbReference>
<dbReference type="PANTHER" id="PTHR43771">
    <property type="entry name" value="PHOSPHOMANNOMUTASE"/>
    <property type="match status" value="1"/>
</dbReference>
<dbReference type="EC" id="5.4.2.8" evidence="5"/>
<dbReference type="Pfam" id="PF02880">
    <property type="entry name" value="PGM_PMM_III"/>
    <property type="match status" value="1"/>
</dbReference>
<dbReference type="InterPro" id="IPR016055">
    <property type="entry name" value="A-D-PHexomutase_a/b/a-I/II/III"/>
</dbReference>
<dbReference type="EMBL" id="SOQX01000001">
    <property type="protein sequence ID" value="TDY04129.1"/>
    <property type="molecule type" value="Genomic_DNA"/>
</dbReference>
<dbReference type="RefSeq" id="WP_134080768.1">
    <property type="nucleotide sequence ID" value="NZ_SOQX01000001.1"/>
</dbReference>
<dbReference type="Pfam" id="PF02878">
    <property type="entry name" value="PGM_PMM_I"/>
    <property type="match status" value="1"/>
</dbReference>
<dbReference type="Gene3D" id="3.30.310.50">
    <property type="entry name" value="Alpha-D-phosphohexomutase, C-terminal domain"/>
    <property type="match status" value="1"/>
</dbReference>
<dbReference type="InterPro" id="IPR005843">
    <property type="entry name" value="A-D-PHexomutase_C"/>
</dbReference>
<proteinExistence type="inferred from homology"/>
<sequence length="839" mass="92334">MARRRERINKHPQQPHHSGGLTLTAVSLIAFFLFSAILIVAVFVGQMTPLLALQTQENAVLENEARHTAAGISQAVADYAQGLHSVAKDPRTRDLLRAGDRAAIAEREHQLQSMFDGALRVRLLKPKIYSPDKSSEPHLSFACLDLQRQAEESLARPPVEVHAPGNPQQHIDIVEPVLNAAGDTVLGHVQLALDAGLLEQWVQQAASEGYVELEQKISNQEPVLLGKAGDPAYQARAESTRVAIPHTDWELSTWMPQVVRVSAFNVNLLSIIAVSIILVGIVVLLLYQAMGRSIRHDLENFMLLEASLLRGNKRHTYPMKMKEFRQMAERLDELAGVPFAKGEQANDTGPRNTARDQRVTDNSRPNDDLDDGTDPAPLPGQQAGPPAEIFKAYDIRGIVGRTLNARYATLIGQALGSEASRRGLTKIAFARDGRKSGPELGAALVRGLQAAGMEVIDVGMVPTPVLYYAAHEMAGGSGVMLTGSHNPPDYNGFKMMLGGETLSGEAIQSLRQRIEKQDFVRDNGSYAAHKVTDDYIKRIIADIRITRPLKVVIDCGNGVAGVVAPALFRGLGVDLIDIYSEVDGDFPNHHPDPSQPDNLHDVIELVRSKNADLGIAFDGDGDRLGVVNSEGDIIWPDRLMMLYAADILSRNSGAQIIYDIKCSSNLTRVIYEKGGEPIMWKTGHSLIKAKMKQSGALLAGEMSGHIFFQERWYGFDDALYAAARLLEVLANDKRSPREVFADLPDSVNTPELRIDLAEGEQHRIMEELVSRVDFEDASMLMIDGIRADFEDGWGLVRASNTTPSLILRFEARDSKSLQRIQQKFRELLQSVRADLAIPF</sequence>
<keyword evidence="7" id="KW-0479">Metal-binding</keyword>
<evidence type="ECO:0000256" key="3">
    <source>
        <dbReference type="ARBA" id="ARBA00004699"/>
    </source>
</evidence>
<reference evidence="16 17" key="1">
    <citation type="submission" date="2019-03" db="EMBL/GenBank/DDBJ databases">
        <title>Genomic Encyclopedia of Type Strains, Phase IV (KMG-IV): sequencing the most valuable type-strain genomes for metagenomic binning, comparative biology and taxonomic classification.</title>
        <authorList>
            <person name="Goeker M."/>
        </authorList>
    </citation>
    <scope>NUCLEOTIDE SEQUENCE [LARGE SCALE GENOMIC DNA]</scope>
    <source>
        <strain evidence="16 17">DSM 16326</strain>
    </source>
</reference>
<comment type="caution">
    <text evidence="16">The sequence shown here is derived from an EMBL/GenBank/DDBJ whole genome shotgun (WGS) entry which is preliminary data.</text>
</comment>
<feature type="domain" description="Alpha-D-phosphohexomutase alpha/beta/alpha" evidence="15">
    <location>
        <begin position="636"/>
        <end position="744"/>
    </location>
</feature>
<comment type="pathway">
    <text evidence="3">Nucleotide-sugar biosynthesis; GDP-alpha-D-mannose biosynthesis; alpha-D-mannose 1-phosphate from D-fructose 6-phosphate: step 2/2.</text>
</comment>
<gene>
    <name evidence="16" type="ORF">EDC23_0501</name>
</gene>
<dbReference type="SUPFAM" id="SSF55957">
    <property type="entry name" value="Phosphoglucomutase, C-terminal domain"/>
    <property type="match status" value="1"/>
</dbReference>
<keyword evidence="11" id="KW-0812">Transmembrane</keyword>
<name>A0A4R8J1R3_9GAMM</name>